<dbReference type="InterPro" id="IPR050155">
    <property type="entry name" value="HAD-like_hydrolase_sf"/>
</dbReference>
<dbReference type="Pfam" id="PF13419">
    <property type="entry name" value="HAD_2"/>
    <property type="match status" value="1"/>
</dbReference>
<proteinExistence type="predicted"/>
<dbReference type="OrthoDB" id="9807630at2"/>
<keyword evidence="2" id="KW-1185">Reference proteome</keyword>
<name>A0A2N6UA71_9LACT</name>
<keyword evidence="1" id="KW-0378">Hydrolase</keyword>
<dbReference type="Gene3D" id="3.40.50.1000">
    <property type="entry name" value="HAD superfamily/HAD-like"/>
    <property type="match status" value="1"/>
</dbReference>
<dbReference type="PANTHER" id="PTHR43434">
    <property type="entry name" value="PHOSPHOGLYCOLATE PHOSPHATASE"/>
    <property type="match status" value="1"/>
</dbReference>
<dbReference type="RefSeq" id="WP_102199565.1">
    <property type="nucleotide sequence ID" value="NZ_JARSIX010000098.1"/>
</dbReference>
<reference evidence="1 2" key="1">
    <citation type="submission" date="2017-09" db="EMBL/GenBank/DDBJ databases">
        <title>Bacterial strain isolated from the female urinary microbiota.</title>
        <authorList>
            <person name="Thomas-White K."/>
            <person name="Kumar N."/>
            <person name="Forster S."/>
            <person name="Putonti C."/>
            <person name="Lawley T."/>
            <person name="Wolfe A.J."/>
        </authorList>
    </citation>
    <scope>NUCLEOTIDE SEQUENCE [LARGE SCALE GENOMIC DNA]</scope>
    <source>
        <strain evidence="1 2">UMB0240</strain>
    </source>
</reference>
<dbReference type="PANTHER" id="PTHR43434:SF26">
    <property type="entry name" value="PYROPHOSPHATASE PPAX"/>
    <property type="match status" value="1"/>
</dbReference>
<dbReference type="GO" id="GO:0008967">
    <property type="term" value="F:phosphoglycolate phosphatase activity"/>
    <property type="evidence" value="ECO:0007669"/>
    <property type="project" value="TreeGrafter"/>
</dbReference>
<evidence type="ECO:0000313" key="1">
    <source>
        <dbReference type="EMBL" id="PMC78487.1"/>
    </source>
</evidence>
<dbReference type="NCBIfam" id="TIGR01509">
    <property type="entry name" value="HAD-SF-IA-v3"/>
    <property type="match status" value="1"/>
</dbReference>
<dbReference type="Proteomes" id="UP000235701">
    <property type="component" value="Unassembled WGS sequence"/>
</dbReference>
<dbReference type="SUPFAM" id="SSF56784">
    <property type="entry name" value="HAD-like"/>
    <property type="match status" value="1"/>
</dbReference>
<dbReference type="SFLD" id="SFLDS00003">
    <property type="entry name" value="Haloacid_Dehalogenase"/>
    <property type="match status" value="1"/>
</dbReference>
<dbReference type="InterPro" id="IPR023214">
    <property type="entry name" value="HAD_sf"/>
</dbReference>
<comment type="caution">
    <text evidence="1">The sequence shown here is derived from an EMBL/GenBank/DDBJ whole genome shotgun (WGS) entry which is preliminary data.</text>
</comment>
<dbReference type="InterPro" id="IPR006439">
    <property type="entry name" value="HAD-SF_hydro_IA"/>
</dbReference>
<dbReference type="InterPro" id="IPR023198">
    <property type="entry name" value="PGP-like_dom2"/>
</dbReference>
<dbReference type="NCBIfam" id="TIGR01549">
    <property type="entry name" value="HAD-SF-IA-v1"/>
    <property type="match status" value="1"/>
</dbReference>
<dbReference type="GO" id="GO:0005829">
    <property type="term" value="C:cytosol"/>
    <property type="evidence" value="ECO:0007669"/>
    <property type="project" value="TreeGrafter"/>
</dbReference>
<dbReference type="InterPro" id="IPR041492">
    <property type="entry name" value="HAD_2"/>
</dbReference>
<gene>
    <name evidence="1" type="ORF">CJ191_08985</name>
</gene>
<dbReference type="AlphaFoldDB" id="A0A2N6UA71"/>
<dbReference type="SFLD" id="SFLDG01135">
    <property type="entry name" value="C1.5.6:_HAD__Beta-PGM__Phospha"/>
    <property type="match status" value="1"/>
</dbReference>
<dbReference type="EMBL" id="PNHQ01000039">
    <property type="protein sequence ID" value="PMC78487.1"/>
    <property type="molecule type" value="Genomic_DNA"/>
</dbReference>
<evidence type="ECO:0000313" key="2">
    <source>
        <dbReference type="Proteomes" id="UP000235701"/>
    </source>
</evidence>
<dbReference type="PRINTS" id="PR00413">
    <property type="entry name" value="HADHALOGNASE"/>
</dbReference>
<sequence>MYNYIIFDVDGTILDTEKAVLNSLQQTLKEEGRQYKLGNLRFALGIPGKETLNRLNIPEVDRVHSKWAQLETEYSKDATLFPDLETVIDHLGKRKIKLGIVTSKTKQGMVDTFDPLGLSSYFEEMITADDTTKHKPHPEPLLSCMERLNAPPSKTIYIGDSIYDMQSAKAAGIKFGLALWGAKTTEKFDSADYIFKQPIDIIDWIQT</sequence>
<protein>
    <submittedName>
        <fullName evidence="1">HAD family hydrolase</fullName>
    </submittedName>
</protein>
<dbReference type="GO" id="GO:0006281">
    <property type="term" value="P:DNA repair"/>
    <property type="evidence" value="ECO:0007669"/>
    <property type="project" value="TreeGrafter"/>
</dbReference>
<dbReference type="SFLD" id="SFLDG01129">
    <property type="entry name" value="C1.5:_HAD__Beta-PGM__Phosphata"/>
    <property type="match status" value="1"/>
</dbReference>
<organism evidence="1 2">
    <name type="scientific">Aerococcus viridans</name>
    <dbReference type="NCBI Taxonomy" id="1377"/>
    <lineage>
        <taxon>Bacteria</taxon>
        <taxon>Bacillati</taxon>
        <taxon>Bacillota</taxon>
        <taxon>Bacilli</taxon>
        <taxon>Lactobacillales</taxon>
        <taxon>Aerococcaceae</taxon>
        <taxon>Aerococcus</taxon>
    </lineage>
</organism>
<accession>A0A2N6UA71</accession>
<dbReference type="InterPro" id="IPR036412">
    <property type="entry name" value="HAD-like_sf"/>
</dbReference>
<dbReference type="Gene3D" id="1.10.150.240">
    <property type="entry name" value="Putative phosphatase, domain 2"/>
    <property type="match status" value="1"/>
</dbReference>